<dbReference type="PANTHER" id="PTHR43575">
    <property type="entry name" value="PROTEIN ABCI7, CHLOROPLASTIC"/>
    <property type="match status" value="1"/>
</dbReference>
<dbReference type="SUPFAM" id="SSF101960">
    <property type="entry name" value="Stabilizer of iron transporter SufD"/>
    <property type="match status" value="1"/>
</dbReference>
<accession>A0A1M4TI48</accession>
<evidence type="ECO:0000259" key="1">
    <source>
        <dbReference type="Pfam" id="PF01458"/>
    </source>
</evidence>
<proteinExistence type="predicted"/>
<dbReference type="InterPro" id="IPR000825">
    <property type="entry name" value="SUF_FeS_clus_asmbl_SufBD_core"/>
</dbReference>
<dbReference type="AlphaFoldDB" id="A0A1M4TI48"/>
<protein>
    <submittedName>
        <fullName evidence="2">Iron-regulated ABC transporter permease protein SufD</fullName>
    </submittedName>
</protein>
<dbReference type="PANTHER" id="PTHR43575:SF1">
    <property type="entry name" value="PROTEIN ABCI7, CHLOROPLASTIC"/>
    <property type="match status" value="1"/>
</dbReference>
<reference evidence="2" key="1">
    <citation type="submission" date="2016-11" db="EMBL/GenBank/DDBJ databases">
        <authorList>
            <person name="Varghese N."/>
            <person name="Submissions S."/>
        </authorList>
    </citation>
    <scope>NUCLEOTIDE SEQUENCE [LARGE SCALE GENOMIC DNA]</scope>
    <source>
        <strain evidence="2">DSM 16785</strain>
    </source>
</reference>
<evidence type="ECO:0000313" key="3">
    <source>
        <dbReference type="Proteomes" id="UP000184334"/>
    </source>
</evidence>
<sequence>MYEKALVLSHNNFTATEWEVPQIKSDKEYGIIEIEESKKYINNEKLNEFRLNRFEEYKKIGFPKWKRAKLNGFDPLPYRPKINSLISENLKSLNDLDDEGILILKDMDFDGSHRKFLLMSDIFFNSGFYLKTSNKQENEIYTVETIIDKDNPLYDLGIINLEENSKATLIRFVKSNGNSSKIASLRGKLKKNSELTIININLFNNDISTDNIFFDIGENAKLTMYDINIGGKVNAPHIVIRMANKEGNVNIYPYYLTQDEEIIDMFYLIRYYAPKTFGHILGHGVLMDSSRVIFRGNLDIKKGAKDADAGEQDFNLILSDKARVMAYPSLYVDENDVNAGHAASIGSIEEEQLYYMMTRGYSKSEAKKEIASGIFEPAISFVEQYNSKIVGELRDVIQKRFDREFSNS</sequence>
<organism evidence="2 3">
    <name type="scientific">Marinitoga hydrogenitolerans (strain DSM 16785 / JCM 12826 / AT1271)</name>
    <dbReference type="NCBI Taxonomy" id="1122195"/>
    <lineage>
        <taxon>Bacteria</taxon>
        <taxon>Thermotogati</taxon>
        <taxon>Thermotogota</taxon>
        <taxon>Thermotogae</taxon>
        <taxon>Petrotogales</taxon>
        <taxon>Petrotogaceae</taxon>
        <taxon>Marinitoga</taxon>
    </lineage>
</organism>
<evidence type="ECO:0000313" key="2">
    <source>
        <dbReference type="EMBL" id="SHE44172.1"/>
    </source>
</evidence>
<comment type="caution">
    <text evidence="2">The sequence shown here is derived from an EMBL/GenBank/DDBJ whole genome shotgun (WGS) entry which is preliminary data.</text>
</comment>
<keyword evidence="3" id="KW-1185">Reference proteome</keyword>
<dbReference type="GO" id="GO:0016226">
    <property type="term" value="P:iron-sulfur cluster assembly"/>
    <property type="evidence" value="ECO:0007669"/>
    <property type="project" value="InterPro"/>
</dbReference>
<gene>
    <name evidence="2" type="ORF">SAMN02745164_00447</name>
</gene>
<feature type="domain" description="SUF system FeS cluster assembly SufBD core" evidence="1">
    <location>
        <begin position="157"/>
        <end position="373"/>
    </location>
</feature>
<dbReference type="STRING" id="1122195.SAMN02745164_00447"/>
<name>A0A1M4TI48_MARH1</name>
<dbReference type="InterPro" id="IPR037284">
    <property type="entry name" value="SUF_FeS_clus_asmbl_SufBD_sf"/>
</dbReference>
<dbReference type="RefSeq" id="WP_072863001.1">
    <property type="nucleotide sequence ID" value="NZ_FQUI01000004.1"/>
</dbReference>
<dbReference type="Pfam" id="PF01458">
    <property type="entry name" value="SUFBD_core"/>
    <property type="match status" value="1"/>
</dbReference>
<dbReference type="InterPro" id="IPR055346">
    <property type="entry name" value="Fe-S_cluster_assembly_SufBD"/>
</dbReference>
<dbReference type="OrthoDB" id="9803529at2"/>
<dbReference type="Proteomes" id="UP000184334">
    <property type="component" value="Unassembled WGS sequence"/>
</dbReference>
<dbReference type="EMBL" id="FQUI01000004">
    <property type="protein sequence ID" value="SHE44172.1"/>
    <property type="molecule type" value="Genomic_DNA"/>
</dbReference>